<accession>A0ABZ2C417</accession>
<evidence type="ECO:0000256" key="7">
    <source>
        <dbReference type="SAM" id="Phobius"/>
    </source>
</evidence>
<dbReference type="SUPFAM" id="SSF103473">
    <property type="entry name" value="MFS general substrate transporter"/>
    <property type="match status" value="1"/>
</dbReference>
<dbReference type="InterPro" id="IPR036259">
    <property type="entry name" value="MFS_trans_sf"/>
</dbReference>
<feature type="transmembrane region" description="Helical" evidence="7">
    <location>
        <begin position="251"/>
        <end position="271"/>
    </location>
</feature>
<dbReference type="Pfam" id="PF00083">
    <property type="entry name" value="Sugar_tr"/>
    <property type="match status" value="1"/>
</dbReference>
<feature type="transmembrane region" description="Helical" evidence="7">
    <location>
        <begin position="20"/>
        <end position="39"/>
    </location>
</feature>
<organism evidence="9 10">
    <name type="scientific">Candidatus Bealeia paramacronuclearis</name>
    <dbReference type="NCBI Taxonomy" id="1921001"/>
    <lineage>
        <taxon>Bacteria</taxon>
        <taxon>Pseudomonadati</taxon>
        <taxon>Pseudomonadota</taxon>
        <taxon>Alphaproteobacteria</taxon>
        <taxon>Holosporales</taxon>
        <taxon>Holosporaceae</taxon>
        <taxon>Candidatus Bealeia</taxon>
    </lineage>
</organism>
<protein>
    <submittedName>
        <fullName evidence="9">MFS transporter</fullName>
    </submittedName>
</protein>
<keyword evidence="5 7" id="KW-1133">Transmembrane helix</keyword>
<evidence type="ECO:0000313" key="9">
    <source>
        <dbReference type="EMBL" id="WVX66798.1"/>
    </source>
</evidence>
<feature type="transmembrane region" description="Helical" evidence="7">
    <location>
        <begin position="378"/>
        <end position="400"/>
    </location>
</feature>
<keyword evidence="3" id="KW-1003">Cell membrane</keyword>
<feature type="transmembrane region" description="Helical" evidence="7">
    <location>
        <begin position="344"/>
        <end position="366"/>
    </location>
</feature>
<dbReference type="Proteomes" id="UP001330434">
    <property type="component" value="Chromosome"/>
</dbReference>
<evidence type="ECO:0000256" key="5">
    <source>
        <dbReference type="ARBA" id="ARBA00022989"/>
    </source>
</evidence>
<dbReference type="RefSeq" id="WP_331255622.1">
    <property type="nucleotide sequence ID" value="NZ_CP133270.1"/>
</dbReference>
<evidence type="ECO:0000256" key="3">
    <source>
        <dbReference type="ARBA" id="ARBA00022475"/>
    </source>
</evidence>
<evidence type="ECO:0000313" key="10">
    <source>
        <dbReference type="Proteomes" id="UP001330434"/>
    </source>
</evidence>
<feature type="domain" description="Major facilitator superfamily (MFS) profile" evidence="8">
    <location>
        <begin position="14"/>
        <end position="431"/>
    </location>
</feature>
<feature type="transmembrane region" description="Helical" evidence="7">
    <location>
        <begin position="406"/>
        <end position="424"/>
    </location>
</feature>
<evidence type="ECO:0000256" key="1">
    <source>
        <dbReference type="ARBA" id="ARBA00004651"/>
    </source>
</evidence>
<evidence type="ECO:0000256" key="2">
    <source>
        <dbReference type="ARBA" id="ARBA00022448"/>
    </source>
</evidence>
<feature type="transmembrane region" description="Helical" evidence="7">
    <location>
        <begin position="183"/>
        <end position="202"/>
    </location>
</feature>
<dbReference type="EMBL" id="CP133270">
    <property type="protein sequence ID" value="WVX66798.1"/>
    <property type="molecule type" value="Genomic_DNA"/>
</dbReference>
<keyword evidence="6 7" id="KW-0472">Membrane</keyword>
<evidence type="ECO:0000259" key="8">
    <source>
        <dbReference type="PROSITE" id="PS50850"/>
    </source>
</evidence>
<keyword evidence="4 7" id="KW-0812">Transmembrane</keyword>
<feature type="transmembrane region" description="Helical" evidence="7">
    <location>
        <begin position="321"/>
        <end position="338"/>
    </location>
</feature>
<evidence type="ECO:0000256" key="4">
    <source>
        <dbReference type="ARBA" id="ARBA00022692"/>
    </source>
</evidence>
<dbReference type="PANTHER" id="PTHR43045:SF1">
    <property type="entry name" value="SHIKIMATE TRANSPORTER"/>
    <property type="match status" value="1"/>
</dbReference>
<gene>
    <name evidence="9" type="ORF">Bealeia1_00983</name>
</gene>
<feature type="transmembrane region" description="Helical" evidence="7">
    <location>
        <begin position="51"/>
        <end position="74"/>
    </location>
</feature>
<sequence length="451" mass="50603">MSMFSALSREQKEAVGLLQIGTFLEYFDLMLYVHLAVLLDELFFPKTDPHTAGLISAFAFCSTFVVRPFGALIFGYIGDHIGRKNTVVITTTMMAISCVFMANLPTYAEIGISAAWIVTACRISQGLSSLGEIMGAEIYVSEITKPPVSYVAVSFISVASAIGAMAALGTAVIVTSFHFNWRIAFWVGALIAIVGSVARTRLRETPEFIDMKEKLKKALADAKSEGLEKHAELLTSMKALNYEKINKKNSLAYFMVYCGWPLTFYLAYMYFNPLLKSKFGYSAEDIIFHNFWLSLIQLTNCIVWSLMSYKIHPLKILKWRGSAALILMLILPLLMGHLDTSYQMFLVQSLIMILMLGGVPADAVFIKHFPVYRRFTTTSFLYALTRAVMYIITSFGLVYLGDFFGVYGLWVITLPAVLAFLWGVNHFTGLEIKNGSYDYRSQLKQKSKRVV</sequence>
<dbReference type="InterPro" id="IPR005828">
    <property type="entry name" value="MFS_sugar_transport-like"/>
</dbReference>
<feature type="transmembrane region" description="Helical" evidence="7">
    <location>
        <begin position="291"/>
        <end position="309"/>
    </location>
</feature>
<comment type="subcellular location">
    <subcellularLocation>
        <location evidence="1">Cell membrane</location>
        <topology evidence="1">Multi-pass membrane protein</topology>
    </subcellularLocation>
</comment>
<name>A0ABZ2C417_9PROT</name>
<keyword evidence="10" id="KW-1185">Reference proteome</keyword>
<dbReference type="Gene3D" id="1.20.1250.20">
    <property type="entry name" value="MFS general substrate transporter like domains"/>
    <property type="match status" value="1"/>
</dbReference>
<reference evidence="9 10" key="1">
    <citation type="journal article" date="2024" name="Environ. Microbiol.">
        <title>Novel evolutionary insights on the interactions of the Holosporales (Alphaproteobacteria) with eukaryotic hosts from comparative genomics.</title>
        <authorList>
            <person name="Giovannini M."/>
            <person name="Petroni G."/>
            <person name="Castelli M."/>
        </authorList>
    </citation>
    <scope>NUCLEOTIDE SEQUENCE [LARGE SCALE GENOMIC DNA]</scope>
    <source>
        <strain evidence="9 10">US_Bl 15I1</strain>
    </source>
</reference>
<dbReference type="InterPro" id="IPR020846">
    <property type="entry name" value="MFS_dom"/>
</dbReference>
<feature type="transmembrane region" description="Helical" evidence="7">
    <location>
        <begin position="150"/>
        <end position="177"/>
    </location>
</feature>
<keyword evidence="2" id="KW-0813">Transport</keyword>
<proteinExistence type="predicted"/>
<dbReference type="PANTHER" id="PTHR43045">
    <property type="entry name" value="SHIKIMATE TRANSPORTER"/>
    <property type="match status" value="1"/>
</dbReference>
<evidence type="ECO:0000256" key="6">
    <source>
        <dbReference type="ARBA" id="ARBA00023136"/>
    </source>
</evidence>
<dbReference type="PROSITE" id="PS50850">
    <property type="entry name" value="MFS"/>
    <property type="match status" value="1"/>
</dbReference>